<proteinExistence type="predicted"/>
<name>A0A5B8IDR6_9VIRU</name>
<gene>
    <name evidence="1" type="ORF">2_8</name>
</gene>
<sequence>MSKKFFNNKELCIYASELSNLIEVSKFKPPATVLMRIWEKNFPQDYNYHKQNLLTNKIEVNKNDTSKETFNKFKNSLSKKKQKEVCINMEKCLEAKNVNSMINQRRELLKEVQELPSKDKEKIKKSIIEMTNTNFGIKNENKSIHIYTQLTGIPVLKLNDFFRKQICKDSGFSWFIGGRIDGILENRTIIEVKNRMHKLFNKVKDYEKVQTYCYMYILESNISQIVETYMNNRNPETGILEIEYEENYWEFILNRILIFIDYFNKFIKSSEMKNNLLINGIEKYEMDIYNSNFI</sequence>
<dbReference type="InterPro" id="IPR011604">
    <property type="entry name" value="PDDEXK-like_dom_sf"/>
</dbReference>
<reference evidence="1" key="1">
    <citation type="submission" date="2018-11" db="EMBL/GenBank/DDBJ databases">
        <title>A distinct lineage of giant viruses engineers rhodopsin photosystems in predatory marine eukaryotes.</title>
        <authorList>
            <person name="Needham D.M."/>
            <person name="Yoshizawa S."/>
            <person name="Hosaka T."/>
            <person name="Poirier C."/>
            <person name="Choi C.-J."/>
            <person name="Hehenberger E."/>
            <person name="Irwin N.A.T."/>
            <person name="Wilken S."/>
            <person name="Yung C.-M."/>
            <person name="Bachy C."/>
            <person name="Kurihara R."/>
            <person name="Nakajima Y."/>
            <person name="Kojima K."/>
            <person name="Kimura-Someya T."/>
            <person name="Leonard G."/>
            <person name="Malmstrom R.R."/>
            <person name="Mende D."/>
            <person name="Olson D.K."/>
            <person name="Sudo Y."/>
            <person name="Sudek S."/>
            <person name="Richards T.A."/>
            <person name="DeLong E.F."/>
            <person name="Keeling P.J."/>
            <person name="Santoro A.E."/>
            <person name="Shirouzu M."/>
            <person name="Iwasaki W."/>
            <person name="Worden A.Z."/>
        </authorList>
    </citation>
    <scope>NUCLEOTIDE SEQUENCE</scope>
</reference>
<dbReference type="Gene3D" id="3.90.320.10">
    <property type="match status" value="1"/>
</dbReference>
<dbReference type="InterPro" id="IPR011335">
    <property type="entry name" value="Restrct_endonuc-II-like"/>
</dbReference>
<protein>
    <submittedName>
        <fullName evidence="1">Uncharacterized protein</fullName>
    </submittedName>
</protein>
<evidence type="ECO:0000313" key="1">
    <source>
        <dbReference type="EMBL" id="QDY51936.1"/>
    </source>
</evidence>
<accession>A0A5B8IDR6</accession>
<dbReference type="EMBL" id="MK250086">
    <property type="protein sequence ID" value="QDY51936.1"/>
    <property type="molecule type" value="Genomic_DNA"/>
</dbReference>
<dbReference type="SUPFAM" id="SSF52980">
    <property type="entry name" value="Restriction endonuclease-like"/>
    <property type="match status" value="1"/>
</dbReference>
<organism evidence="1">
    <name type="scientific">Mimiviridae sp. ChoanoV1</name>
    <dbReference type="NCBI Taxonomy" id="2596887"/>
    <lineage>
        <taxon>Viruses</taxon>
        <taxon>Varidnaviria</taxon>
        <taxon>Bamfordvirae</taxon>
        <taxon>Nucleocytoviricota</taxon>
        <taxon>Megaviricetes</taxon>
        <taxon>Imitervirales</taxon>
        <taxon>Schizomimiviridae</taxon>
    </lineage>
</organism>